<dbReference type="HOGENOM" id="CLU_3166459_0_0_9"/>
<sequence>MQGDSVSDGQAVQASDRAAAACLKGIKTIIIHSILFLAFLFPGKVRE</sequence>
<reference evidence="2 3" key="1">
    <citation type="submission" date="2007-08" db="EMBL/GenBank/DDBJ databases">
        <title>Draft genome sequence of Clostridium leptum (DSM 753).</title>
        <authorList>
            <person name="Sudarsanam P."/>
            <person name="Ley R."/>
            <person name="Guruge J."/>
            <person name="Turnbaugh P.J."/>
            <person name="Mahowald M."/>
            <person name="Liep D."/>
            <person name="Gordon J."/>
        </authorList>
    </citation>
    <scope>NUCLEOTIDE SEQUENCE [LARGE SCALE GENOMIC DNA]</scope>
    <source>
        <strain evidence="2 3">DSM 753</strain>
    </source>
</reference>
<evidence type="ECO:0000313" key="2">
    <source>
        <dbReference type="EMBL" id="EDO62680.1"/>
    </source>
</evidence>
<dbReference type="AlphaFoldDB" id="A7VPL8"/>
<reference evidence="2 3" key="2">
    <citation type="submission" date="2007-08" db="EMBL/GenBank/DDBJ databases">
        <authorList>
            <person name="Fulton L."/>
            <person name="Clifton S."/>
            <person name="Fulton B."/>
            <person name="Xu J."/>
            <person name="Minx P."/>
            <person name="Pepin K.H."/>
            <person name="Johnson M."/>
            <person name="Thiruvilangam P."/>
            <person name="Bhonagiri V."/>
            <person name="Nash W.E."/>
            <person name="Wang C."/>
            <person name="Mardis E.R."/>
            <person name="Wilson R.K."/>
        </authorList>
    </citation>
    <scope>NUCLEOTIDE SEQUENCE [LARGE SCALE GENOMIC DNA]</scope>
    <source>
        <strain evidence="2 3">DSM 753</strain>
    </source>
</reference>
<comment type="caution">
    <text evidence="2">The sequence shown here is derived from an EMBL/GenBank/DDBJ whole genome shotgun (WGS) entry which is preliminary data.</text>
</comment>
<name>A7VPL8_9FIRM</name>
<evidence type="ECO:0000313" key="3">
    <source>
        <dbReference type="Proteomes" id="UP000003490"/>
    </source>
</evidence>
<keyword evidence="1" id="KW-0472">Membrane</keyword>
<protein>
    <submittedName>
        <fullName evidence="2">Uncharacterized protein</fullName>
    </submittedName>
</protein>
<dbReference type="EMBL" id="ABCB02000013">
    <property type="protein sequence ID" value="EDO62680.1"/>
    <property type="molecule type" value="Genomic_DNA"/>
</dbReference>
<organism evidence="2 3">
    <name type="scientific">[Clostridium] leptum DSM 753</name>
    <dbReference type="NCBI Taxonomy" id="428125"/>
    <lineage>
        <taxon>Bacteria</taxon>
        <taxon>Bacillati</taxon>
        <taxon>Bacillota</taxon>
        <taxon>Clostridia</taxon>
        <taxon>Eubacteriales</taxon>
        <taxon>Oscillospiraceae</taxon>
        <taxon>Oscillospiraceae incertae sedis</taxon>
    </lineage>
</organism>
<dbReference type="Proteomes" id="UP000003490">
    <property type="component" value="Unassembled WGS sequence"/>
</dbReference>
<keyword evidence="1" id="KW-1133">Transmembrane helix</keyword>
<gene>
    <name evidence="2" type="ORF">CLOLEP_00494</name>
</gene>
<keyword evidence="1" id="KW-0812">Transmembrane</keyword>
<proteinExistence type="predicted"/>
<feature type="transmembrane region" description="Helical" evidence="1">
    <location>
        <begin position="18"/>
        <end position="41"/>
    </location>
</feature>
<evidence type="ECO:0000256" key="1">
    <source>
        <dbReference type="SAM" id="Phobius"/>
    </source>
</evidence>
<accession>A7VPL8</accession>